<name>A0A1I7X751_HETBA</name>
<reference evidence="2" key="1">
    <citation type="submission" date="2016-11" db="UniProtKB">
        <authorList>
            <consortium name="WormBaseParasite"/>
        </authorList>
    </citation>
    <scope>IDENTIFICATION</scope>
</reference>
<protein>
    <submittedName>
        <fullName evidence="2">Arm-DNA-bind_5 domain-containing protein</fullName>
    </submittedName>
</protein>
<dbReference type="Proteomes" id="UP000095283">
    <property type="component" value="Unplaced"/>
</dbReference>
<dbReference type="AlphaFoldDB" id="A0A1I7X751"/>
<dbReference type="WBParaSite" id="Hba_13309">
    <property type="protein sequence ID" value="Hba_13309"/>
    <property type="gene ID" value="Hba_13309"/>
</dbReference>
<keyword evidence="1" id="KW-1185">Reference proteome</keyword>
<proteinExistence type="predicted"/>
<evidence type="ECO:0000313" key="2">
    <source>
        <dbReference type="WBParaSite" id="Hba_13309"/>
    </source>
</evidence>
<accession>A0A1I7X751</accession>
<sequence>MSNAVFIIKLFHFRPNNGYRGYTLYVVAHSRPDIGKSLDTKLIQRRLYESEAEKHSEKLLNKCSLGRQPPIFVTAMLFDYYIVL</sequence>
<evidence type="ECO:0000313" key="1">
    <source>
        <dbReference type="Proteomes" id="UP000095283"/>
    </source>
</evidence>
<organism evidence="1 2">
    <name type="scientific">Heterorhabditis bacteriophora</name>
    <name type="common">Entomopathogenic nematode worm</name>
    <dbReference type="NCBI Taxonomy" id="37862"/>
    <lineage>
        <taxon>Eukaryota</taxon>
        <taxon>Metazoa</taxon>
        <taxon>Ecdysozoa</taxon>
        <taxon>Nematoda</taxon>
        <taxon>Chromadorea</taxon>
        <taxon>Rhabditida</taxon>
        <taxon>Rhabditina</taxon>
        <taxon>Rhabditomorpha</taxon>
        <taxon>Strongyloidea</taxon>
        <taxon>Heterorhabditidae</taxon>
        <taxon>Heterorhabditis</taxon>
    </lineage>
</organism>